<dbReference type="SUPFAM" id="SSF63446">
    <property type="entry name" value="Type I dockerin domain"/>
    <property type="match status" value="1"/>
</dbReference>
<dbReference type="Gene3D" id="1.10.1330.10">
    <property type="entry name" value="Dockerin domain"/>
    <property type="match status" value="1"/>
</dbReference>
<dbReference type="SUPFAM" id="SSF53807">
    <property type="entry name" value="Helical backbone' metal receptor"/>
    <property type="match status" value="1"/>
</dbReference>
<dbReference type="InterPro" id="IPR050902">
    <property type="entry name" value="ABC_Transporter_SBP"/>
</dbReference>
<proteinExistence type="predicted"/>
<dbReference type="PANTHER" id="PTHR30535:SF34">
    <property type="entry name" value="MOLYBDATE-BINDING PROTEIN MOLA"/>
    <property type="match status" value="1"/>
</dbReference>
<evidence type="ECO:0000313" key="3">
    <source>
        <dbReference type="Proteomes" id="UP000007807"/>
    </source>
</evidence>
<dbReference type="InterPro" id="IPR036439">
    <property type="entry name" value="Dockerin_dom_sf"/>
</dbReference>
<gene>
    <name evidence="2" type="ordered locus">MCON_0741</name>
</gene>
<evidence type="ECO:0000313" key="2">
    <source>
        <dbReference type="EMBL" id="AEB67550.1"/>
    </source>
</evidence>
<sequence length="414" mass="46458">MVIEMLSKTRIWILLAWLMLCSLPILACGSHLTLKIYGNANLDDTIDQRDVDYVEGIINGTQEYSELADANNDGNIGQEDIAQIEDIVAGRETNLILKDTANRTVSIDIPVERVIVPSGLTAEAFKVLKATEKVVGVSNAIHEKTYFFPEFADLPSVGGWKIEDYEAAISLDPDLVISYEKWPPISEAEEKLDPAGIPVVVLEFTDPNFVTEELVKLSYILGTNGAEDRYIQWRSGYERQIDDYVNNLSRDERPSVFLETGFKGLNDVGTYGEGAKGSLVLELTGGRNIAANMSEAYPHVDSEWIITENPEVLMKYVYSSELDWGWNSTDEPEALIEEISSRDGWESIDAVKNQRVYLISNELMTGLDSVVGYLYWAKLLHPEFAADPTEAYKEYMTDYLGMEFPDLVFVFPKP</sequence>
<dbReference type="InParanoid" id="F4BXW6"/>
<dbReference type="GO" id="GO:0000272">
    <property type="term" value="P:polysaccharide catabolic process"/>
    <property type="evidence" value="ECO:0007669"/>
    <property type="project" value="InterPro"/>
</dbReference>
<evidence type="ECO:0000259" key="1">
    <source>
        <dbReference type="PROSITE" id="PS50983"/>
    </source>
</evidence>
<organism evidence="2 3">
    <name type="scientific">Methanothrix soehngenii (strain ATCC 5969 / DSM 3671 / JCM 10134 / NBRC 103675 / OCM 69 / GP-6)</name>
    <name type="common">Methanosaeta concilii</name>
    <dbReference type="NCBI Taxonomy" id="990316"/>
    <lineage>
        <taxon>Archaea</taxon>
        <taxon>Methanobacteriati</taxon>
        <taxon>Methanobacteriota</taxon>
        <taxon>Stenosarchaea group</taxon>
        <taxon>Methanomicrobia</taxon>
        <taxon>Methanotrichales</taxon>
        <taxon>Methanotrichaceae</taxon>
        <taxon>Methanothrix</taxon>
    </lineage>
</organism>
<protein>
    <submittedName>
        <fullName evidence="2">Periplasmic binding protein</fullName>
    </submittedName>
</protein>
<accession>F4BXW6</accession>
<dbReference type="Pfam" id="PF01497">
    <property type="entry name" value="Peripla_BP_2"/>
    <property type="match status" value="1"/>
</dbReference>
<dbReference type="PANTHER" id="PTHR30535">
    <property type="entry name" value="VITAMIN B12-BINDING PROTEIN"/>
    <property type="match status" value="1"/>
</dbReference>
<dbReference type="HOGENOM" id="CLU_038034_2_0_2"/>
<keyword evidence="3" id="KW-1185">Reference proteome</keyword>
<dbReference type="PROSITE" id="PS50983">
    <property type="entry name" value="FE_B12_PBP"/>
    <property type="match status" value="1"/>
</dbReference>
<dbReference type="InterPro" id="IPR002491">
    <property type="entry name" value="ABC_transptr_periplasmic_BD"/>
</dbReference>
<dbReference type="KEGG" id="mcj:MCON_0741"/>
<dbReference type="Proteomes" id="UP000007807">
    <property type="component" value="Chromosome"/>
</dbReference>
<dbReference type="EMBL" id="CP002565">
    <property type="protein sequence ID" value="AEB67550.1"/>
    <property type="molecule type" value="Genomic_DNA"/>
</dbReference>
<feature type="domain" description="Fe/B12 periplasmic-binding" evidence="1">
    <location>
        <begin position="113"/>
        <end position="388"/>
    </location>
</feature>
<dbReference type="STRING" id="990316.MCON_0741"/>
<name>F4BXW6_METSG</name>
<reference evidence="2 3" key="1">
    <citation type="journal article" date="2011" name="J. Bacteriol.">
        <title>Complete genome sequence of Methanosaeta concilii, a specialist in aceticlastic methanogenesis.</title>
        <authorList>
            <person name="Barber R.D."/>
            <person name="Zhang L."/>
            <person name="Harnack M."/>
            <person name="Olson M.V."/>
            <person name="Kaul R."/>
            <person name="Ingram-Smith C."/>
            <person name="Smith K.S."/>
        </authorList>
    </citation>
    <scope>NUCLEOTIDE SEQUENCE [LARGE SCALE GENOMIC DNA]</scope>
    <source>
        <strain evidence="3">ATCC 5969 / DSM 3671 / JCM 10134 / NBRC 103675 / OCM 69 / GP-6</strain>
    </source>
</reference>
<dbReference type="AlphaFoldDB" id="F4BXW6"/>
<dbReference type="Gene3D" id="3.40.50.1980">
    <property type="entry name" value="Nitrogenase molybdenum iron protein domain"/>
    <property type="match status" value="2"/>
</dbReference>